<keyword evidence="2" id="KW-1185">Reference proteome</keyword>
<dbReference type="Proteomes" id="UP001157502">
    <property type="component" value="Chromosome 12"/>
</dbReference>
<comment type="caution">
    <text evidence="1">The sequence shown here is derived from an EMBL/GenBank/DDBJ whole genome shotgun (WGS) entry which is preliminary data.</text>
</comment>
<sequence length="120" mass="13247">MVQILAWPLNQLHFGQLLSELEFHLKAFRANFIVDITTALAVQMKSPGPLSAALDGKIARLEKDNCQLAEKTADPECLSRLCYLRVISLPEGIEGNDCVGYLAGIFAEVLPSIFQSPCNW</sequence>
<organism evidence="1 2">
    <name type="scientific">Dallia pectoralis</name>
    <name type="common">Alaska blackfish</name>
    <dbReference type="NCBI Taxonomy" id="75939"/>
    <lineage>
        <taxon>Eukaryota</taxon>
        <taxon>Metazoa</taxon>
        <taxon>Chordata</taxon>
        <taxon>Craniata</taxon>
        <taxon>Vertebrata</taxon>
        <taxon>Euteleostomi</taxon>
        <taxon>Actinopterygii</taxon>
        <taxon>Neopterygii</taxon>
        <taxon>Teleostei</taxon>
        <taxon>Protacanthopterygii</taxon>
        <taxon>Esociformes</taxon>
        <taxon>Umbridae</taxon>
        <taxon>Dallia</taxon>
    </lineage>
</organism>
<accession>A0ACC2GL31</accession>
<protein>
    <submittedName>
        <fullName evidence="1">Uncharacterized protein</fullName>
    </submittedName>
</protein>
<proteinExistence type="predicted"/>
<evidence type="ECO:0000313" key="2">
    <source>
        <dbReference type="Proteomes" id="UP001157502"/>
    </source>
</evidence>
<gene>
    <name evidence="1" type="ORF">DPEC_G00156810</name>
</gene>
<evidence type="ECO:0000313" key="1">
    <source>
        <dbReference type="EMBL" id="KAJ8004245.1"/>
    </source>
</evidence>
<dbReference type="EMBL" id="CM055739">
    <property type="protein sequence ID" value="KAJ8004245.1"/>
    <property type="molecule type" value="Genomic_DNA"/>
</dbReference>
<name>A0ACC2GL31_DALPE</name>
<reference evidence="1" key="1">
    <citation type="submission" date="2021-05" db="EMBL/GenBank/DDBJ databases">
        <authorList>
            <person name="Pan Q."/>
            <person name="Jouanno E."/>
            <person name="Zahm M."/>
            <person name="Klopp C."/>
            <person name="Cabau C."/>
            <person name="Louis A."/>
            <person name="Berthelot C."/>
            <person name="Parey E."/>
            <person name="Roest Crollius H."/>
            <person name="Montfort J."/>
            <person name="Robinson-Rechavi M."/>
            <person name="Bouchez O."/>
            <person name="Lampietro C."/>
            <person name="Lopez Roques C."/>
            <person name="Donnadieu C."/>
            <person name="Postlethwait J."/>
            <person name="Bobe J."/>
            <person name="Dillon D."/>
            <person name="Chandos A."/>
            <person name="von Hippel F."/>
            <person name="Guiguen Y."/>
        </authorList>
    </citation>
    <scope>NUCLEOTIDE SEQUENCE</scope>
    <source>
        <strain evidence="1">YG-Jan2019</strain>
    </source>
</reference>